<dbReference type="Pfam" id="PF04229">
    <property type="entry name" value="GrpB"/>
    <property type="match status" value="1"/>
</dbReference>
<dbReference type="Gene3D" id="3.30.460.10">
    <property type="entry name" value="Beta Polymerase, domain 2"/>
    <property type="match status" value="1"/>
</dbReference>
<comment type="caution">
    <text evidence="1">The sequence shown here is derived from an EMBL/GenBank/DDBJ whole genome shotgun (WGS) entry which is preliminary data.</text>
</comment>
<keyword evidence="2" id="KW-1185">Reference proteome</keyword>
<dbReference type="EMBL" id="MTJL01000030">
    <property type="protein sequence ID" value="OMI02959.1"/>
    <property type="molecule type" value="Genomic_DNA"/>
</dbReference>
<organism evidence="1 2">
    <name type="scientific">Bacillus swezeyi</name>
    <dbReference type="NCBI Taxonomy" id="1925020"/>
    <lineage>
        <taxon>Bacteria</taxon>
        <taxon>Bacillati</taxon>
        <taxon>Bacillota</taxon>
        <taxon>Bacilli</taxon>
        <taxon>Bacillales</taxon>
        <taxon>Bacillaceae</taxon>
        <taxon>Bacillus</taxon>
    </lineage>
</organism>
<evidence type="ECO:0000313" key="1">
    <source>
        <dbReference type="EMBL" id="OMI02959.1"/>
    </source>
</evidence>
<dbReference type="InterPro" id="IPR007344">
    <property type="entry name" value="GrpB/CoaE"/>
</dbReference>
<dbReference type="OrthoDB" id="9799092at2"/>
<protein>
    <recommendedName>
        <fullName evidence="3">GrpB family protein</fullName>
    </recommendedName>
</protein>
<dbReference type="PANTHER" id="PTHR34822:SF1">
    <property type="entry name" value="GRPB FAMILY PROTEIN"/>
    <property type="match status" value="1"/>
</dbReference>
<accession>A0A1R1QG43</accession>
<dbReference type="InterPro" id="IPR043519">
    <property type="entry name" value="NT_sf"/>
</dbReference>
<dbReference type="GeneID" id="92790469"/>
<evidence type="ECO:0000313" key="2">
    <source>
        <dbReference type="Proteomes" id="UP000187367"/>
    </source>
</evidence>
<dbReference type="PANTHER" id="PTHR34822">
    <property type="entry name" value="GRPB DOMAIN PROTEIN (AFU_ORTHOLOGUE AFUA_1G01530)"/>
    <property type="match status" value="1"/>
</dbReference>
<dbReference type="Proteomes" id="UP000187367">
    <property type="component" value="Unassembled WGS sequence"/>
</dbReference>
<proteinExistence type="predicted"/>
<accession>A0A1R1S2C7</accession>
<sequence length="176" mass="20759">MNVIVTAYNEKWPRLFQEEAQKLKAIFGGELIDFHHIGSTSVPGLQAKPIIDMMPVVKNIENAEIFNREMIAFGYEPLGEFGIPGRRYYRKGGDKRTHQIHMFQFDNREEIDRHLAVRDYLRAHPEDAEMYGRFKARLAEQFPFNIEAYMDGKDTFVKRLEQRALDWKANHSNRLR</sequence>
<gene>
    <name evidence="1" type="ORF">BW143_15870</name>
</gene>
<reference evidence="1 2" key="1">
    <citation type="submission" date="2017-01" db="EMBL/GenBank/DDBJ databases">
        <title>Bacillus phylogenomics.</title>
        <authorList>
            <person name="Dunlap C."/>
        </authorList>
    </citation>
    <scope>NUCLEOTIDE SEQUENCE [LARGE SCALE GENOMIC DNA]</scope>
    <source>
        <strain evidence="1 2">NRRL B-41282</strain>
    </source>
</reference>
<dbReference type="RefSeq" id="WP_076758543.1">
    <property type="nucleotide sequence ID" value="NZ_CP133085.1"/>
</dbReference>
<name>A0A1R1S2C7_9BACI</name>
<evidence type="ECO:0008006" key="3">
    <source>
        <dbReference type="Google" id="ProtNLM"/>
    </source>
</evidence>
<dbReference type="AlphaFoldDB" id="A0A1R1S2C7"/>
<dbReference type="SUPFAM" id="SSF81301">
    <property type="entry name" value="Nucleotidyltransferase"/>
    <property type="match status" value="1"/>
</dbReference>